<gene>
    <name evidence="5" type="ORF">SCP_0206310</name>
</gene>
<dbReference type="Pfam" id="PF25372">
    <property type="entry name" value="DUF7885"/>
    <property type="match status" value="2"/>
</dbReference>
<feature type="compositionally biased region" description="Acidic residues" evidence="2">
    <location>
        <begin position="637"/>
        <end position="660"/>
    </location>
</feature>
<feature type="domain" description="F-box/LRR-repeat protein 15-like leucin rich repeat" evidence="4">
    <location>
        <begin position="397"/>
        <end position="550"/>
    </location>
</feature>
<dbReference type="OrthoDB" id="10257471at2759"/>
<dbReference type="PANTHER" id="PTHR13382">
    <property type="entry name" value="MITOCHONDRIAL ATP SYNTHASE COUPLING FACTOR B"/>
    <property type="match status" value="1"/>
</dbReference>
<dbReference type="InterPro" id="IPR001810">
    <property type="entry name" value="F-box_dom"/>
</dbReference>
<feature type="domain" description="F-box" evidence="3">
    <location>
        <begin position="119"/>
        <end position="163"/>
    </location>
</feature>
<dbReference type="EMBL" id="BFAD01000002">
    <property type="protein sequence ID" value="GBE79433.1"/>
    <property type="molecule type" value="Genomic_DNA"/>
</dbReference>
<evidence type="ECO:0000259" key="4">
    <source>
        <dbReference type="Pfam" id="PF25372"/>
    </source>
</evidence>
<evidence type="ECO:0000259" key="3">
    <source>
        <dbReference type="Pfam" id="PF12937"/>
    </source>
</evidence>
<feature type="region of interest" description="Disordered" evidence="2">
    <location>
        <begin position="973"/>
        <end position="998"/>
    </location>
</feature>
<dbReference type="AlphaFoldDB" id="A0A401GBC3"/>
<accession>A0A401GBC3</accession>
<dbReference type="Proteomes" id="UP000287166">
    <property type="component" value="Unassembled WGS sequence"/>
</dbReference>
<keyword evidence="1" id="KW-0833">Ubl conjugation pathway</keyword>
<organism evidence="5 6">
    <name type="scientific">Sparassis crispa</name>
    <dbReference type="NCBI Taxonomy" id="139825"/>
    <lineage>
        <taxon>Eukaryota</taxon>
        <taxon>Fungi</taxon>
        <taxon>Dikarya</taxon>
        <taxon>Basidiomycota</taxon>
        <taxon>Agaricomycotina</taxon>
        <taxon>Agaricomycetes</taxon>
        <taxon>Polyporales</taxon>
        <taxon>Sparassidaceae</taxon>
        <taxon>Sparassis</taxon>
    </lineage>
</organism>
<feature type="domain" description="F-box/LRR-repeat protein 15-like leucin rich repeat" evidence="4">
    <location>
        <begin position="207"/>
        <end position="359"/>
    </location>
</feature>
<name>A0A401GBC3_9APHY</name>
<comment type="caution">
    <text evidence="5">The sequence shown here is derived from an EMBL/GenBank/DDBJ whole genome shotgun (WGS) entry which is preliminary data.</text>
</comment>
<dbReference type="InterPro" id="IPR050648">
    <property type="entry name" value="F-box_LRR-repeat"/>
</dbReference>
<dbReference type="InterPro" id="IPR006553">
    <property type="entry name" value="Leu-rich_rpt_Cys-con_subtyp"/>
</dbReference>
<evidence type="ECO:0000313" key="5">
    <source>
        <dbReference type="EMBL" id="GBE79433.1"/>
    </source>
</evidence>
<dbReference type="Pfam" id="PF12937">
    <property type="entry name" value="F-box-like"/>
    <property type="match status" value="1"/>
</dbReference>
<protein>
    <submittedName>
        <fullName evidence="5">Uncharacterized protein</fullName>
    </submittedName>
</protein>
<sequence>MTKPGHDPKEATLTSGTSVVQALRLTLSPALQQQPSTRVILAANASLRRAAPTLSSNTMYRSQSPTQSSTSVSDNEEDDYNKSAFFPSPDALAISPAQWSSRLHLLPHAADTPPRCQASRLPPEILIHILKHLHSSGDLYHALLVSRAWCECSVELLWYRPSFSKLGTLVKMLRVLSGVDQTFLYAQFIRRLNFLSLAPDISDSLLSRLAPCVRLERLTLINCNNISDDGLMRVLPCCPNLVALDLTGVSEVSDRSIIALASSTKKLQGINLGYCKKLTDNAILSLAAGCPLLRRVKLSNVELITDEPVSALAKSCPLLLEIDLNDCSNITDISVRDIWTYTTQMREMRLSHCVELTDAAFPTPSRPEIITGANPFPSSMGLSSDKLPALRLSRPFEHLRMLDLTACSLLTDDAIEGIISVAPKIRNLVLAKCTLLTDVAVENICKLGKHLHYLHLGHAGSITDRSIKSLARSCSRLRYIDLANCLQLTDMSVFELSSLQKLRRIGLVRVNNLTDQAIYALADRHATLERIHLSYCDQITVMAVHFLLQKLPKLIHLSLTGIPAFRRPELQKFCRLPPQDFNSTQRAAFCVYSGKGVTELREYLMVLFQSMTDADNATATEYDDEFDEEYRARYPDDVETADDGEGADDGEDEDEDEEGSADSTPHPNPILSHGPSGVVDNSDSRTPSRPSPSGAVVRELAMSRDRGNQPVPRQGVLSAPTWLSGPSSSTRVASVPRRSIGFGQQPIVETSTSPAPSDVASNRSTGTNQSHGTAFFRTYAEAPTSARHGVVTPDLVFAEIGHGRGTGPGPSTVFVQGNGRRGAETVMAGTSYGVLSTNSAGYVISPTGSSTFTAALSEVSATPHGFRAPVNDNEGQSDHNHDTRTVLVNSSNSYQHGITPVGWSPSHHQAASRSMSSSPTTRELHESVQSAFESQPVLVESRDTDSRGRSVKRSLRNTLTAAEQYASSFFFGGRGSGGSSHEGAAGLANGRDGDPHGH</sequence>
<dbReference type="GeneID" id="38776350"/>
<dbReference type="PANTHER" id="PTHR13382:SF67">
    <property type="entry name" value="SCF E3 UBIQUITIN LIGASE COMPLEX F-BOX PROTEIN POF2"/>
    <property type="match status" value="1"/>
</dbReference>
<feature type="region of interest" description="Disordered" evidence="2">
    <location>
        <begin position="53"/>
        <end position="80"/>
    </location>
</feature>
<evidence type="ECO:0000256" key="2">
    <source>
        <dbReference type="SAM" id="MobiDB-lite"/>
    </source>
</evidence>
<dbReference type="InterPro" id="IPR057207">
    <property type="entry name" value="FBXL15_LRR"/>
</dbReference>
<dbReference type="SMART" id="SM00367">
    <property type="entry name" value="LRR_CC"/>
    <property type="match status" value="11"/>
</dbReference>
<feature type="compositionally biased region" description="Low complexity" evidence="2">
    <location>
        <begin position="684"/>
        <end position="693"/>
    </location>
</feature>
<dbReference type="InterPro" id="IPR032675">
    <property type="entry name" value="LRR_dom_sf"/>
</dbReference>
<dbReference type="GO" id="GO:0005737">
    <property type="term" value="C:cytoplasm"/>
    <property type="evidence" value="ECO:0007669"/>
    <property type="project" value="TreeGrafter"/>
</dbReference>
<dbReference type="Gene3D" id="3.80.10.10">
    <property type="entry name" value="Ribonuclease Inhibitor"/>
    <property type="match status" value="3"/>
</dbReference>
<dbReference type="SUPFAM" id="SSF81383">
    <property type="entry name" value="F-box domain"/>
    <property type="match status" value="1"/>
</dbReference>
<evidence type="ECO:0000256" key="1">
    <source>
        <dbReference type="ARBA" id="ARBA00022786"/>
    </source>
</evidence>
<feature type="compositionally biased region" description="Polar residues" evidence="2">
    <location>
        <begin position="906"/>
        <end position="933"/>
    </location>
</feature>
<feature type="region of interest" description="Disordered" evidence="2">
    <location>
        <begin position="900"/>
        <end position="952"/>
    </location>
</feature>
<dbReference type="STRING" id="139825.A0A401GBC3"/>
<feature type="compositionally biased region" description="Polar residues" evidence="2">
    <location>
        <begin position="747"/>
        <end position="770"/>
    </location>
</feature>
<feature type="region of interest" description="Disordered" evidence="2">
    <location>
        <begin position="619"/>
        <end position="770"/>
    </location>
</feature>
<dbReference type="RefSeq" id="XP_027610346.1">
    <property type="nucleotide sequence ID" value="XM_027754545.1"/>
</dbReference>
<dbReference type="CDD" id="cd09917">
    <property type="entry name" value="F-box_SF"/>
    <property type="match status" value="1"/>
</dbReference>
<proteinExistence type="predicted"/>
<keyword evidence="6" id="KW-1185">Reference proteome</keyword>
<dbReference type="InParanoid" id="A0A401GBC3"/>
<feature type="compositionally biased region" description="Low complexity" evidence="2">
    <location>
        <begin position="62"/>
        <end position="73"/>
    </location>
</feature>
<reference evidence="5 6" key="1">
    <citation type="journal article" date="2018" name="Sci. Rep.">
        <title>Genome sequence of the cauliflower mushroom Sparassis crispa (Hanabiratake) and its association with beneficial usage.</title>
        <authorList>
            <person name="Kiyama R."/>
            <person name="Furutani Y."/>
            <person name="Kawaguchi K."/>
            <person name="Nakanishi T."/>
        </authorList>
    </citation>
    <scope>NUCLEOTIDE SEQUENCE [LARGE SCALE GENOMIC DNA]</scope>
</reference>
<dbReference type="SUPFAM" id="SSF52047">
    <property type="entry name" value="RNI-like"/>
    <property type="match status" value="2"/>
</dbReference>
<evidence type="ECO:0000313" key="6">
    <source>
        <dbReference type="Proteomes" id="UP000287166"/>
    </source>
</evidence>
<dbReference type="InterPro" id="IPR036047">
    <property type="entry name" value="F-box-like_dom_sf"/>
</dbReference>